<dbReference type="SUPFAM" id="SSF50978">
    <property type="entry name" value="WD40 repeat-like"/>
    <property type="match status" value="1"/>
</dbReference>
<evidence type="ECO:0000313" key="4">
    <source>
        <dbReference type="Proteomes" id="UP000472277"/>
    </source>
</evidence>
<dbReference type="OMA" id="KHYIVTR"/>
<keyword evidence="4" id="KW-1185">Reference proteome</keyword>
<evidence type="ECO:0000256" key="2">
    <source>
        <dbReference type="SAM" id="SignalP"/>
    </source>
</evidence>
<dbReference type="Gene3D" id="2.130.10.10">
    <property type="entry name" value="YVTN repeat-like/Quinoprotein amine dehydrogenase"/>
    <property type="match status" value="2"/>
</dbReference>
<reference evidence="3" key="1">
    <citation type="submission" date="2025-08" db="UniProtKB">
        <authorList>
            <consortium name="Ensembl"/>
        </authorList>
    </citation>
    <scope>IDENTIFICATION</scope>
</reference>
<feature type="signal peptide" evidence="2">
    <location>
        <begin position="1"/>
        <end position="36"/>
    </location>
</feature>
<dbReference type="Ensembl" id="ENSSTUT00000025272.1">
    <property type="protein sequence ID" value="ENSSTUP00000024086.1"/>
    <property type="gene ID" value="ENSSTUG00000010512.1"/>
</dbReference>
<dbReference type="PROSITE" id="PS50294">
    <property type="entry name" value="WD_REPEATS_REGION"/>
    <property type="match status" value="1"/>
</dbReference>
<dbReference type="Pfam" id="PF00400">
    <property type="entry name" value="WD40"/>
    <property type="match status" value="2"/>
</dbReference>
<dbReference type="InterPro" id="IPR051859">
    <property type="entry name" value="DCAF"/>
</dbReference>
<protein>
    <submittedName>
        <fullName evidence="3">Ddb1 and cul4 associated factor 11</fullName>
    </submittedName>
</protein>
<dbReference type="PROSITE" id="PS50082">
    <property type="entry name" value="WD_REPEATS_2"/>
    <property type="match status" value="2"/>
</dbReference>
<dbReference type="InterPro" id="IPR015943">
    <property type="entry name" value="WD40/YVTN_repeat-like_dom_sf"/>
</dbReference>
<dbReference type="InterPro" id="IPR036322">
    <property type="entry name" value="WD40_repeat_dom_sf"/>
</dbReference>
<feature type="chain" id="PRO_5025573340" evidence="2">
    <location>
        <begin position="37"/>
        <end position="368"/>
    </location>
</feature>
<sequence>MHDNGMFLSKVFIPTLVCPTGLWLTAAVACVLPVDSQPDTQELDQSEIRTQILLAIASSGLKARQSFTCVEQGRCQGSSFSHRVHSHSFLPNHVAHKDTYQQKAFCGVYSNDGNMFLSAGHDQNIHLYDTSRGRFNLKHWSHYTHWGDKNRFCVFSLAASTDGKEVIGEANDGCFYVIDREQNKRTLKIKAHDHDVNTAAFADSSSQLLFSGSDDALCKVWDRKIQVHYKPPLFTLQGDARYLICNSKDQSIRLWDMRKFSPMEGLVASRLNIVQQDWDYRWQLVAQNGAGETMRLLYILGQKHYIVTRLSDHYACVRDVSWRPYQDIISSSVMGRSSVCVWEHRQTHLLDEERYCGVETSEEKEVIS</sequence>
<dbReference type="InterPro" id="IPR001680">
    <property type="entry name" value="WD40_rpt"/>
</dbReference>
<accession>A0A673XTK9</accession>
<keyword evidence="1" id="KW-0853">WD repeat</keyword>
<dbReference type="GO" id="GO:0043161">
    <property type="term" value="P:proteasome-mediated ubiquitin-dependent protein catabolic process"/>
    <property type="evidence" value="ECO:0007669"/>
    <property type="project" value="TreeGrafter"/>
</dbReference>
<dbReference type="GO" id="GO:0080008">
    <property type="term" value="C:Cul4-RING E3 ubiquitin ligase complex"/>
    <property type="evidence" value="ECO:0007669"/>
    <property type="project" value="TreeGrafter"/>
</dbReference>
<evidence type="ECO:0000313" key="3">
    <source>
        <dbReference type="Ensembl" id="ENSSTUP00000024086.1"/>
    </source>
</evidence>
<dbReference type="InParanoid" id="A0A673XTK9"/>
<proteinExistence type="predicted"/>
<feature type="repeat" description="WD" evidence="1">
    <location>
        <begin position="189"/>
        <end position="222"/>
    </location>
</feature>
<organism evidence="3 4">
    <name type="scientific">Salmo trutta</name>
    <name type="common">Brown trout</name>
    <dbReference type="NCBI Taxonomy" id="8032"/>
    <lineage>
        <taxon>Eukaryota</taxon>
        <taxon>Metazoa</taxon>
        <taxon>Chordata</taxon>
        <taxon>Craniata</taxon>
        <taxon>Vertebrata</taxon>
        <taxon>Euteleostomi</taxon>
        <taxon>Actinopterygii</taxon>
        <taxon>Neopterygii</taxon>
        <taxon>Teleostei</taxon>
        <taxon>Protacanthopterygii</taxon>
        <taxon>Salmoniformes</taxon>
        <taxon>Salmonidae</taxon>
        <taxon>Salmoninae</taxon>
        <taxon>Salmo</taxon>
    </lineage>
</organism>
<dbReference type="PANTHER" id="PTHR19847:SF7">
    <property type="entry name" value="DDB1- AND CUL4-ASSOCIATED FACTOR 11"/>
    <property type="match status" value="1"/>
</dbReference>
<feature type="repeat" description="WD" evidence="1">
    <location>
        <begin position="239"/>
        <end position="258"/>
    </location>
</feature>
<name>A0A673XTK9_SALTR</name>
<dbReference type="PANTHER" id="PTHR19847">
    <property type="entry name" value="DDB1- AND CUL4-ASSOCIATED FACTOR 11"/>
    <property type="match status" value="1"/>
</dbReference>
<evidence type="ECO:0000256" key="1">
    <source>
        <dbReference type="PROSITE-ProRule" id="PRU00221"/>
    </source>
</evidence>
<dbReference type="Proteomes" id="UP000472277">
    <property type="component" value="Chromosome 2"/>
</dbReference>
<dbReference type="SMART" id="SM00320">
    <property type="entry name" value="WD40"/>
    <property type="match status" value="5"/>
</dbReference>
<keyword evidence="2" id="KW-0732">Signal</keyword>
<dbReference type="AlphaFoldDB" id="A0A673XTK9"/>
<dbReference type="GeneTree" id="ENSGT00720000108873"/>
<reference evidence="3" key="2">
    <citation type="submission" date="2025-09" db="UniProtKB">
        <authorList>
            <consortium name="Ensembl"/>
        </authorList>
    </citation>
    <scope>IDENTIFICATION</scope>
</reference>